<evidence type="ECO:0000259" key="4">
    <source>
        <dbReference type="SMART" id="SM00822"/>
    </source>
</evidence>
<name>A0ABW2FKQ5_9BACL</name>
<keyword evidence="6" id="KW-1185">Reference proteome</keyword>
<dbReference type="SUPFAM" id="SSF51735">
    <property type="entry name" value="NAD(P)-binding Rossmann-fold domains"/>
    <property type="match status" value="1"/>
</dbReference>
<protein>
    <submittedName>
        <fullName evidence="5">SDR family NAD(P)-dependent oxidoreductase</fullName>
    </submittedName>
</protein>
<dbReference type="PRINTS" id="PR00080">
    <property type="entry name" value="SDRFAMILY"/>
</dbReference>
<dbReference type="PANTHER" id="PTHR43976:SF16">
    <property type="entry name" value="SHORT-CHAIN DEHYDROGENASE_REDUCTASE FAMILY PROTEIN"/>
    <property type="match status" value="1"/>
</dbReference>
<comment type="similarity">
    <text evidence="1 3">Belongs to the short-chain dehydrogenases/reductases (SDR) family.</text>
</comment>
<organism evidence="5 6">
    <name type="scientific">Cohnella cellulosilytica</name>
    <dbReference type="NCBI Taxonomy" id="986710"/>
    <lineage>
        <taxon>Bacteria</taxon>
        <taxon>Bacillati</taxon>
        <taxon>Bacillota</taxon>
        <taxon>Bacilli</taxon>
        <taxon>Bacillales</taxon>
        <taxon>Paenibacillaceae</taxon>
        <taxon>Cohnella</taxon>
    </lineage>
</organism>
<gene>
    <name evidence="5" type="ORF">ACFQMJ_30040</name>
</gene>
<keyword evidence="2" id="KW-0560">Oxidoreductase</keyword>
<evidence type="ECO:0000313" key="5">
    <source>
        <dbReference type="EMBL" id="MFC7152799.1"/>
    </source>
</evidence>
<dbReference type="InterPro" id="IPR057326">
    <property type="entry name" value="KR_dom"/>
</dbReference>
<accession>A0ABW2FKQ5</accession>
<comment type="caution">
    <text evidence="5">The sequence shown here is derived from an EMBL/GenBank/DDBJ whole genome shotgun (WGS) entry which is preliminary data.</text>
</comment>
<feature type="domain" description="Ketoreductase" evidence="4">
    <location>
        <begin position="3"/>
        <end position="183"/>
    </location>
</feature>
<evidence type="ECO:0000256" key="1">
    <source>
        <dbReference type="ARBA" id="ARBA00006484"/>
    </source>
</evidence>
<proteinExistence type="inferred from homology"/>
<evidence type="ECO:0000256" key="3">
    <source>
        <dbReference type="RuleBase" id="RU000363"/>
    </source>
</evidence>
<dbReference type="InterPro" id="IPR002347">
    <property type="entry name" value="SDR_fam"/>
</dbReference>
<reference evidence="6" key="1">
    <citation type="journal article" date="2019" name="Int. J. Syst. Evol. Microbiol.">
        <title>The Global Catalogue of Microorganisms (GCM) 10K type strain sequencing project: providing services to taxonomists for standard genome sequencing and annotation.</title>
        <authorList>
            <consortium name="The Broad Institute Genomics Platform"/>
            <consortium name="The Broad Institute Genome Sequencing Center for Infectious Disease"/>
            <person name="Wu L."/>
            <person name="Ma J."/>
        </authorList>
    </citation>
    <scope>NUCLEOTIDE SEQUENCE [LARGE SCALE GENOMIC DNA]</scope>
    <source>
        <strain evidence="6">KCTC 12907</strain>
    </source>
</reference>
<dbReference type="RefSeq" id="WP_378050938.1">
    <property type="nucleotide sequence ID" value="NZ_JBHMDN010000031.1"/>
</dbReference>
<sequence>MSKVWLISGSGNGLGRNITEAALAKGDNVVATARNVEQLSDFIQQYGDARIRVATLDVTDEEASQAAVQLALDAFGRLDVLVNNAGYGDTRPFEQVPSEDFRRLVDTCFFGVVNLSRAAIPIMRRQRSGHIFHVSSAGGRFATAGNAAYHASKWAVGGFTEAVAAEIASFGVKMTALEPGGMRTNWGKRAFDNRPSLLPEYQPSVGKVMEELAGYWGNEPGDPAKVAEVVLCLADAETLPAHLLLGGDSVKTIRQIEAVRMAEAERWSAISDWIDFAANGPLPALPNP</sequence>
<dbReference type="Gene3D" id="3.40.50.720">
    <property type="entry name" value="NAD(P)-binding Rossmann-like Domain"/>
    <property type="match status" value="1"/>
</dbReference>
<evidence type="ECO:0000313" key="6">
    <source>
        <dbReference type="Proteomes" id="UP001596378"/>
    </source>
</evidence>
<dbReference type="PRINTS" id="PR00081">
    <property type="entry name" value="GDHRDH"/>
</dbReference>
<dbReference type="SMART" id="SM00822">
    <property type="entry name" value="PKS_KR"/>
    <property type="match status" value="1"/>
</dbReference>
<dbReference type="Pfam" id="PF00106">
    <property type="entry name" value="adh_short"/>
    <property type="match status" value="1"/>
</dbReference>
<dbReference type="InterPro" id="IPR051911">
    <property type="entry name" value="SDR_oxidoreductase"/>
</dbReference>
<evidence type="ECO:0000256" key="2">
    <source>
        <dbReference type="ARBA" id="ARBA00023002"/>
    </source>
</evidence>
<dbReference type="InterPro" id="IPR036291">
    <property type="entry name" value="NAD(P)-bd_dom_sf"/>
</dbReference>
<dbReference type="PANTHER" id="PTHR43976">
    <property type="entry name" value="SHORT CHAIN DEHYDROGENASE"/>
    <property type="match status" value="1"/>
</dbReference>
<dbReference type="EMBL" id="JBHTAI010000026">
    <property type="protein sequence ID" value="MFC7152799.1"/>
    <property type="molecule type" value="Genomic_DNA"/>
</dbReference>
<dbReference type="Proteomes" id="UP001596378">
    <property type="component" value="Unassembled WGS sequence"/>
</dbReference>
<dbReference type="CDD" id="cd05374">
    <property type="entry name" value="17beta-HSD-like_SDR_c"/>
    <property type="match status" value="1"/>
</dbReference>